<dbReference type="GO" id="GO:0005524">
    <property type="term" value="F:ATP binding"/>
    <property type="evidence" value="ECO:0007669"/>
    <property type="project" value="UniProtKB-UniRule"/>
</dbReference>
<feature type="domain" description="Cytidylate kinase" evidence="9">
    <location>
        <begin position="7"/>
        <end position="221"/>
    </location>
</feature>
<name>A0A0L6JKC9_9FIRM</name>
<keyword evidence="2 8" id="KW-0808">Transferase</keyword>
<gene>
    <name evidence="8" type="primary">cmk</name>
    <name evidence="10" type="ORF">Bccel_1462</name>
</gene>
<keyword evidence="3 8" id="KW-0547">Nucleotide-binding</keyword>
<dbReference type="EC" id="2.7.4.25" evidence="8"/>
<dbReference type="Gene3D" id="3.40.50.300">
    <property type="entry name" value="P-loop containing nucleotide triphosphate hydrolases"/>
    <property type="match status" value="1"/>
</dbReference>
<evidence type="ECO:0000313" key="11">
    <source>
        <dbReference type="Proteomes" id="UP000036923"/>
    </source>
</evidence>
<feature type="binding site" evidence="8">
    <location>
        <begin position="11"/>
        <end position="19"/>
    </location>
    <ligand>
        <name>ATP</name>
        <dbReference type="ChEBI" id="CHEBI:30616"/>
    </ligand>
</feature>
<dbReference type="OrthoDB" id="9807434at2"/>
<evidence type="ECO:0000256" key="3">
    <source>
        <dbReference type="ARBA" id="ARBA00022741"/>
    </source>
</evidence>
<evidence type="ECO:0000313" key="10">
    <source>
        <dbReference type="EMBL" id="KNY26200.1"/>
    </source>
</evidence>
<dbReference type="PANTHER" id="PTHR21299">
    <property type="entry name" value="CYTIDYLATE KINASE/PANTOATE-BETA-ALANINE LIGASE"/>
    <property type="match status" value="1"/>
</dbReference>
<comment type="caution">
    <text evidence="10">The sequence shown here is derived from an EMBL/GenBank/DDBJ whole genome shotgun (WGS) entry which is preliminary data.</text>
</comment>
<dbReference type="GO" id="GO:0015949">
    <property type="term" value="P:nucleobase-containing small molecule interconversion"/>
    <property type="evidence" value="ECO:0007669"/>
    <property type="project" value="TreeGrafter"/>
</dbReference>
<evidence type="ECO:0000256" key="8">
    <source>
        <dbReference type="HAMAP-Rule" id="MF_00238"/>
    </source>
</evidence>
<keyword evidence="4 8" id="KW-0418">Kinase</keyword>
<dbReference type="PANTHER" id="PTHR21299:SF2">
    <property type="entry name" value="CYTIDYLATE KINASE"/>
    <property type="match status" value="1"/>
</dbReference>
<accession>A0A0L6JKC9</accession>
<dbReference type="SUPFAM" id="SSF52540">
    <property type="entry name" value="P-loop containing nucleoside triphosphate hydrolases"/>
    <property type="match status" value="1"/>
</dbReference>
<dbReference type="HAMAP" id="MF_00238">
    <property type="entry name" value="Cytidyl_kinase_type1"/>
    <property type="match status" value="1"/>
</dbReference>
<dbReference type="eggNOG" id="COG0283">
    <property type="taxonomic scope" value="Bacteria"/>
</dbReference>
<dbReference type="InterPro" id="IPR003136">
    <property type="entry name" value="Cytidylate_kin"/>
</dbReference>
<evidence type="ECO:0000256" key="1">
    <source>
        <dbReference type="ARBA" id="ARBA00009427"/>
    </source>
</evidence>
<dbReference type="GO" id="GO:0036431">
    <property type="term" value="F:dCMP kinase activity"/>
    <property type="evidence" value="ECO:0007669"/>
    <property type="project" value="InterPro"/>
</dbReference>
<dbReference type="Proteomes" id="UP000036923">
    <property type="component" value="Unassembled WGS sequence"/>
</dbReference>
<reference evidence="11" key="1">
    <citation type="submission" date="2015-07" db="EMBL/GenBank/DDBJ databases">
        <title>Near-Complete Genome Sequence of the Cellulolytic Bacterium Bacteroides (Pseudobacteroides) cellulosolvens ATCC 35603.</title>
        <authorList>
            <person name="Dassa B."/>
            <person name="Utturkar S.M."/>
            <person name="Klingeman D.M."/>
            <person name="Hurt R.A."/>
            <person name="Keller M."/>
            <person name="Xu J."/>
            <person name="Reddy Y.H.K."/>
            <person name="Borovok I."/>
            <person name="Grinberg I.R."/>
            <person name="Lamed R."/>
            <person name="Zhivin O."/>
            <person name="Bayer E.A."/>
            <person name="Brown S.D."/>
        </authorList>
    </citation>
    <scope>NUCLEOTIDE SEQUENCE [LARGE SCALE GENOMIC DNA]</scope>
    <source>
        <strain evidence="11">DSM 2933</strain>
    </source>
</reference>
<dbReference type="GO" id="GO:0006220">
    <property type="term" value="P:pyrimidine nucleotide metabolic process"/>
    <property type="evidence" value="ECO:0007669"/>
    <property type="project" value="UniProtKB-UniRule"/>
</dbReference>
<keyword evidence="5 8" id="KW-0067">ATP-binding</keyword>
<evidence type="ECO:0000259" key="9">
    <source>
        <dbReference type="Pfam" id="PF02224"/>
    </source>
</evidence>
<dbReference type="NCBIfam" id="TIGR00017">
    <property type="entry name" value="cmk"/>
    <property type="match status" value="1"/>
</dbReference>
<proteinExistence type="inferred from homology"/>
<dbReference type="PATRIC" id="fig|398512.5.peg.1520"/>
<comment type="similarity">
    <text evidence="1 8">Belongs to the cytidylate kinase family. Type 1 subfamily.</text>
</comment>
<dbReference type="EMBL" id="LGTC01000001">
    <property type="protein sequence ID" value="KNY26200.1"/>
    <property type="molecule type" value="Genomic_DNA"/>
</dbReference>
<comment type="catalytic activity">
    <reaction evidence="7 8">
        <text>CMP + ATP = CDP + ADP</text>
        <dbReference type="Rhea" id="RHEA:11600"/>
        <dbReference type="ChEBI" id="CHEBI:30616"/>
        <dbReference type="ChEBI" id="CHEBI:58069"/>
        <dbReference type="ChEBI" id="CHEBI:60377"/>
        <dbReference type="ChEBI" id="CHEBI:456216"/>
        <dbReference type="EC" id="2.7.4.25"/>
    </reaction>
</comment>
<evidence type="ECO:0000256" key="5">
    <source>
        <dbReference type="ARBA" id="ARBA00022840"/>
    </source>
</evidence>
<evidence type="ECO:0000256" key="6">
    <source>
        <dbReference type="ARBA" id="ARBA00047615"/>
    </source>
</evidence>
<keyword evidence="8" id="KW-0963">Cytoplasm</keyword>
<sequence>MQKKISIAIDGPAGAGKSTIAKMISKEMGIVYLDTGAMYRTVALKAIRDQINTTDRDSLSKMVDSIDIAVNYIDGEQFICLNGEDVTSKIRTPEISIGASNVAVVPEVRIKMVELQRQIASKTSVIMDGRDIGTYVLPDAQYKFFLTASVEERALRRYNEQIAKGYKDISLDNVKNDIEYRDKNDSSREFAPLSKAADAIEIDTTSLSIDEVAQRIINIIRKEM</sequence>
<dbReference type="RefSeq" id="WP_036943715.1">
    <property type="nucleotide sequence ID" value="NZ_JQKC01000023.1"/>
</dbReference>
<evidence type="ECO:0000256" key="7">
    <source>
        <dbReference type="ARBA" id="ARBA00048478"/>
    </source>
</evidence>
<keyword evidence="11" id="KW-1185">Reference proteome</keyword>
<dbReference type="AlphaFoldDB" id="A0A0L6JKC9"/>
<dbReference type="Pfam" id="PF02224">
    <property type="entry name" value="Cytidylate_kin"/>
    <property type="match status" value="1"/>
</dbReference>
<organism evidence="10 11">
    <name type="scientific">Pseudobacteroides cellulosolvens ATCC 35603 = DSM 2933</name>
    <dbReference type="NCBI Taxonomy" id="398512"/>
    <lineage>
        <taxon>Bacteria</taxon>
        <taxon>Bacillati</taxon>
        <taxon>Bacillota</taxon>
        <taxon>Clostridia</taxon>
        <taxon>Eubacteriales</taxon>
        <taxon>Oscillospiraceae</taxon>
        <taxon>Pseudobacteroides</taxon>
    </lineage>
</organism>
<evidence type="ECO:0000256" key="4">
    <source>
        <dbReference type="ARBA" id="ARBA00022777"/>
    </source>
</evidence>
<evidence type="ECO:0000256" key="2">
    <source>
        <dbReference type="ARBA" id="ARBA00022679"/>
    </source>
</evidence>
<dbReference type="CDD" id="cd02020">
    <property type="entry name" value="CMPK"/>
    <property type="match status" value="1"/>
</dbReference>
<protein>
    <recommendedName>
        <fullName evidence="8">Cytidylate kinase</fullName>
        <shortName evidence="8">CK</shortName>
        <ecNumber evidence="8">2.7.4.25</ecNumber>
    </recommendedName>
    <alternativeName>
        <fullName evidence="8">Cytidine monophosphate kinase</fullName>
        <shortName evidence="8">CMP kinase</shortName>
    </alternativeName>
</protein>
<dbReference type="GO" id="GO:0005829">
    <property type="term" value="C:cytosol"/>
    <property type="evidence" value="ECO:0007669"/>
    <property type="project" value="TreeGrafter"/>
</dbReference>
<dbReference type="InterPro" id="IPR011994">
    <property type="entry name" value="Cytidylate_kinase_dom"/>
</dbReference>
<dbReference type="GO" id="GO:0036430">
    <property type="term" value="F:CMP kinase activity"/>
    <property type="evidence" value="ECO:0007669"/>
    <property type="project" value="RHEA"/>
</dbReference>
<comment type="subcellular location">
    <subcellularLocation>
        <location evidence="8">Cytoplasm</location>
    </subcellularLocation>
</comment>
<dbReference type="STRING" id="398512.Bccel_1462"/>
<comment type="catalytic activity">
    <reaction evidence="6 8">
        <text>dCMP + ATP = dCDP + ADP</text>
        <dbReference type="Rhea" id="RHEA:25094"/>
        <dbReference type="ChEBI" id="CHEBI:30616"/>
        <dbReference type="ChEBI" id="CHEBI:57566"/>
        <dbReference type="ChEBI" id="CHEBI:58593"/>
        <dbReference type="ChEBI" id="CHEBI:456216"/>
        <dbReference type="EC" id="2.7.4.25"/>
    </reaction>
</comment>
<dbReference type="InterPro" id="IPR027417">
    <property type="entry name" value="P-loop_NTPase"/>
</dbReference>